<proteinExistence type="predicted"/>
<evidence type="ECO:0000313" key="3">
    <source>
        <dbReference type="Proteomes" id="UP000279562"/>
    </source>
</evidence>
<dbReference type="SUPFAM" id="SSF56935">
    <property type="entry name" value="Porins"/>
    <property type="match status" value="1"/>
</dbReference>
<name>A0A3P2AAG3_9BACE</name>
<evidence type="ECO:0000256" key="1">
    <source>
        <dbReference type="SAM" id="SignalP"/>
    </source>
</evidence>
<reference evidence="2 3" key="1">
    <citation type="submission" date="2018-11" db="EMBL/GenBank/DDBJ databases">
        <title>Genomes From Bacteria Associated with the Canine Oral Cavity: a Test Case for Automated Genome-Based Taxonomic Assignment.</title>
        <authorList>
            <person name="Coil D.A."/>
            <person name="Jospin G."/>
            <person name="Darling A.E."/>
            <person name="Wallis C."/>
            <person name="Davis I.J."/>
            <person name="Harris S."/>
            <person name="Eisen J.A."/>
            <person name="Holcombe L.J."/>
            <person name="O'Flynn C."/>
        </authorList>
    </citation>
    <scope>NUCLEOTIDE SEQUENCE [LARGE SCALE GENOMIC DNA]</scope>
    <source>
        <strain evidence="2 3">OH1047_COT-310</strain>
    </source>
</reference>
<dbReference type="EMBL" id="RQYF01000010">
    <property type="protein sequence ID" value="RRD92492.1"/>
    <property type="molecule type" value="Genomic_DNA"/>
</dbReference>
<dbReference type="AlphaFoldDB" id="A0A3P2AAG3"/>
<dbReference type="RefSeq" id="WP_036846886.1">
    <property type="nucleotide sequence ID" value="NZ_RQYF01000010.1"/>
</dbReference>
<keyword evidence="3" id="KW-1185">Reference proteome</keyword>
<accession>A0A3P2AAG3</accession>
<feature type="chain" id="PRO_5017955067" description="Outer membrane protein beta-barrel domain-containing protein" evidence="1">
    <location>
        <begin position="21"/>
        <end position="698"/>
    </location>
</feature>
<gene>
    <name evidence="2" type="ORF">EII33_04075</name>
</gene>
<dbReference type="Proteomes" id="UP000279562">
    <property type="component" value="Unassembled WGS sequence"/>
</dbReference>
<organism evidence="2 3">
    <name type="scientific">Prevotella heparinolytica</name>
    <dbReference type="NCBI Taxonomy" id="28113"/>
    <lineage>
        <taxon>Bacteria</taxon>
        <taxon>Pseudomonadati</taxon>
        <taxon>Bacteroidota</taxon>
        <taxon>Bacteroidia</taxon>
        <taxon>Bacteroidales</taxon>
        <taxon>Bacteroidaceae</taxon>
        <taxon>Bacteroides</taxon>
    </lineage>
</organism>
<evidence type="ECO:0000313" key="2">
    <source>
        <dbReference type="EMBL" id="RRD92492.1"/>
    </source>
</evidence>
<evidence type="ECO:0008006" key="4">
    <source>
        <dbReference type="Google" id="ProtNLM"/>
    </source>
</evidence>
<comment type="caution">
    <text evidence="2">The sequence shown here is derived from an EMBL/GenBank/DDBJ whole genome shotgun (WGS) entry which is preliminary data.</text>
</comment>
<feature type="signal peptide" evidence="1">
    <location>
        <begin position="1"/>
        <end position="20"/>
    </location>
</feature>
<protein>
    <recommendedName>
        <fullName evidence="4">Outer membrane protein beta-barrel domain-containing protein</fullName>
    </recommendedName>
</protein>
<keyword evidence="1" id="KW-0732">Signal</keyword>
<sequence length="698" mass="80344">MKTKLLFTLLTSIIPFSMLAQETDSLKTKQLEEVIVKAKLQRTSPQSSVVIPTVRQKNSAQNAVDLLRKIAMPQISINLMNNAITTQTGDGVVLFINFIPVSKEDVEGLLTTDVRRVEYFDFPSDPRFQGHEHVVNFIVHRYEYGGYTKLSIKEDFLTGLSSNISFYSKFAYRKMIYDLYVGASNHNLHNIGASTIGRYSLLDSNGDRVSITRKELFDKGHYKQNTYPITLRAIYGSNNIQLANTVGFSYGEKPVAKTSGTLSYEPDKIDSYSFAKDNPTNQRFITWKGYYFFALANALQLSVSPYASYSRINDNILYSSTNPNTTPIENNAEENQYRYGINTTVSKNIAQRQRFFLRGYYGESQNDVKYTGSSPYDNKFISRFAGSTIGYNFSNDRWNLSTDISLQWEENKINAKSIKKFYPLFNFSAGFSPSSMHSFRTYFHYGSNYPGASIKSPNVLKDNELMYVTGNPNIGLSRQFSYNLSYNWIPSNKFSTSLYCQYYGELDLYVPVFEHYNNGQALLRRYDTDAQYHRTQIGASFNYKLLDGKLQLAASPSVTFFRVLGCYDMTKTPFYFNASAIYHLNDFYFQTAYQTRFRTIQGNRAVYYEDRDFWQLQVGWSKNNFNIRLSANNLFRSDWLTSTETLNSSLYSETRHLEGNNFHRRLNLSFTYTFGYGKKIRQNNEIGQQYGAPSAILK</sequence>